<accession>D0GJI5</accession>
<organism evidence="1 2">
    <name type="scientific">Pseudoleptotrichia goodfellowii F0264</name>
    <dbReference type="NCBI Taxonomy" id="596323"/>
    <lineage>
        <taxon>Bacteria</taxon>
        <taxon>Fusobacteriati</taxon>
        <taxon>Fusobacteriota</taxon>
        <taxon>Fusobacteriia</taxon>
        <taxon>Fusobacteriales</taxon>
        <taxon>Leptotrichiaceae</taxon>
        <taxon>Pseudoleptotrichia</taxon>
    </lineage>
</organism>
<evidence type="ECO:0000313" key="2">
    <source>
        <dbReference type="Proteomes" id="UP000004226"/>
    </source>
</evidence>
<protein>
    <submittedName>
        <fullName evidence="1">Uncharacterized protein</fullName>
    </submittedName>
</protein>
<reference evidence="1 2" key="1">
    <citation type="submission" date="2009-10" db="EMBL/GenBank/DDBJ databases">
        <authorList>
            <person name="Harkins D.M."/>
            <person name="Madupu R."/>
            <person name="Durkin A.S."/>
            <person name="Torralba M."/>
            <person name="Methe B."/>
            <person name="Sutton G.G."/>
            <person name="Strausberg R.L."/>
            <person name="Nelson K.E."/>
        </authorList>
    </citation>
    <scope>NUCLEOTIDE SEQUENCE [LARGE SCALE GENOMIC DNA]</scope>
    <source>
        <strain evidence="1 2">F0264</strain>
    </source>
</reference>
<dbReference type="AlphaFoldDB" id="D0GJI5"/>
<comment type="caution">
    <text evidence="1">The sequence shown here is derived from an EMBL/GenBank/DDBJ whole genome shotgun (WGS) entry which is preliminary data.</text>
</comment>
<name>D0GJI5_9FUSO</name>
<dbReference type="RefSeq" id="WP_006806639.1">
    <property type="nucleotide sequence ID" value="NZ_ADAD01000043.1"/>
</dbReference>
<dbReference type="Proteomes" id="UP000004226">
    <property type="component" value="Unassembled WGS sequence"/>
</dbReference>
<keyword evidence="2" id="KW-1185">Reference proteome</keyword>
<proteinExistence type="predicted"/>
<evidence type="ECO:0000313" key="1">
    <source>
        <dbReference type="EMBL" id="EEY35750.1"/>
    </source>
</evidence>
<sequence length="220" mass="25984">MRKIRLITGLLMIVFSLTVYSKNEYNIENLKKNDLLIKETLEKCKKNQFTKKDEACINVQKVQNELAREIWDKNKNEIKNRLVKLYSEIDAGNFDNIFSEMPPKFLKFLSEQASMSEKDLKMVAKEVAKEAFDKYGARTENDKKFKEIKVGRTSVGRTYAIISHKIRVSVNNEVINSEEYILAFEDRGKWYSMSLNKNFFIIFEIYPDFEEIEFSPSYFE</sequence>
<gene>
    <name evidence="1" type="ORF">HMPREF0554_2418</name>
</gene>
<dbReference type="EMBL" id="ADAD01000043">
    <property type="protein sequence ID" value="EEY35750.1"/>
    <property type="molecule type" value="Genomic_DNA"/>
</dbReference>